<proteinExistence type="predicted"/>
<dbReference type="Pfam" id="PF06245">
    <property type="entry name" value="DUF1015"/>
    <property type="match status" value="1"/>
</dbReference>
<evidence type="ECO:0000313" key="2">
    <source>
        <dbReference type="Proteomes" id="UP000178086"/>
    </source>
</evidence>
<name>A0A1F2UJM5_9ACTN</name>
<dbReference type="EMBL" id="MELI01000073">
    <property type="protein sequence ID" value="OFW33207.1"/>
    <property type="molecule type" value="Genomic_DNA"/>
</dbReference>
<dbReference type="PIRSF" id="PIRSF033563">
    <property type="entry name" value="UCP033563"/>
    <property type="match status" value="1"/>
</dbReference>
<dbReference type="PANTHER" id="PTHR36454">
    <property type="entry name" value="LMO2823 PROTEIN"/>
    <property type="match status" value="1"/>
</dbReference>
<reference evidence="1 2" key="1">
    <citation type="journal article" date="2016" name="Nat. Commun.">
        <title>Thousands of microbial genomes shed light on interconnected biogeochemical processes in an aquifer system.</title>
        <authorList>
            <person name="Anantharaman K."/>
            <person name="Brown C.T."/>
            <person name="Hug L.A."/>
            <person name="Sharon I."/>
            <person name="Castelle C.J."/>
            <person name="Probst A.J."/>
            <person name="Thomas B.C."/>
            <person name="Singh A."/>
            <person name="Wilkins M.J."/>
            <person name="Karaoz U."/>
            <person name="Brodie E.L."/>
            <person name="Williams K.H."/>
            <person name="Hubbard S.S."/>
            <person name="Banfield J.F."/>
        </authorList>
    </citation>
    <scope>NUCLEOTIDE SEQUENCE [LARGE SCALE GENOMIC DNA]</scope>
</reference>
<dbReference type="InterPro" id="IPR008323">
    <property type="entry name" value="UCP033563"/>
</dbReference>
<evidence type="ECO:0008006" key="3">
    <source>
        <dbReference type="Google" id="ProtNLM"/>
    </source>
</evidence>
<dbReference type="AlphaFoldDB" id="A0A1F2UJM5"/>
<sequence>MAEIRPLKGVLYNKSIVEDLSTVVAPPYDVIGEEAHKTLLKNSKYNVVRLELPQGSSTDGSKNNKYARAWSTYSDWLEKGVLVRDLEPSIYVYEQEYEVRGVTMNRIGFIALTRVEDFSTGKIKAHERTLKGPKADRLRLMRACGTNFSQIFSLFSDPENNVDAILRGHTNEKPRVDIEVDGIIHRLWAISDPAVIAEIQELMLDKPLYIADGHHRYETAINYRDEMRKATGDDSGGRAFDFTMMMFVNMDSEGLTILPTHRMLKNLPKINNDKFRANLEHVFAVEKMETVDKVMAGLAANADKHSIGVYMGNGTFYLLTLKNEAGILQLLDGPESKAWKLLDVTMLHHVIINRVLGFGGTNIENSIKFTTNENEAVELVTGGTYQMAFFLNPTKVDDVRGIAGVGEIMPQKSTYFYPKLLSGLVFNRLEW</sequence>
<dbReference type="PANTHER" id="PTHR36454:SF1">
    <property type="entry name" value="DUF1015 DOMAIN-CONTAINING PROTEIN"/>
    <property type="match status" value="1"/>
</dbReference>
<evidence type="ECO:0000313" key="1">
    <source>
        <dbReference type="EMBL" id="OFW33207.1"/>
    </source>
</evidence>
<gene>
    <name evidence="1" type="ORF">A2074_08570</name>
</gene>
<dbReference type="Proteomes" id="UP000178086">
    <property type="component" value="Unassembled WGS sequence"/>
</dbReference>
<comment type="caution">
    <text evidence="1">The sequence shown here is derived from an EMBL/GenBank/DDBJ whole genome shotgun (WGS) entry which is preliminary data.</text>
</comment>
<protein>
    <recommendedName>
        <fullName evidence="3">DUF1015 domain-containing protein</fullName>
    </recommendedName>
</protein>
<organism evidence="1 2">
    <name type="scientific">Candidatus Aquicultor primus</name>
    <dbReference type="NCBI Taxonomy" id="1797195"/>
    <lineage>
        <taxon>Bacteria</taxon>
        <taxon>Bacillati</taxon>
        <taxon>Actinomycetota</taxon>
        <taxon>Candidatus Aquicultoria</taxon>
        <taxon>Candidatus Aquicultorales</taxon>
        <taxon>Candidatus Aquicultoraceae</taxon>
        <taxon>Candidatus Aquicultor</taxon>
    </lineage>
</organism>
<accession>A0A1F2UJM5</accession>